<name>A0A1G6NS65_9ACTN</name>
<reference evidence="2" key="1">
    <citation type="submission" date="2016-10" db="EMBL/GenBank/DDBJ databases">
        <authorList>
            <person name="Varghese N."/>
            <person name="Submissions S."/>
        </authorList>
    </citation>
    <scope>NUCLEOTIDE SEQUENCE [LARGE SCALE GENOMIC DNA]</scope>
    <source>
        <strain evidence="2">CGMCC 4.6858</strain>
    </source>
</reference>
<keyword evidence="2" id="KW-1185">Reference proteome</keyword>
<evidence type="ECO:0000313" key="2">
    <source>
        <dbReference type="Proteomes" id="UP000199034"/>
    </source>
</evidence>
<dbReference type="STRING" id="1045774.SAMN05421872_103337"/>
<evidence type="ECO:0008006" key="3">
    <source>
        <dbReference type="Google" id="ProtNLM"/>
    </source>
</evidence>
<accession>A0A1G6NS65</accession>
<dbReference type="RefSeq" id="WP_090853111.1">
    <property type="nucleotide sequence ID" value="NZ_FMZM01000003.1"/>
</dbReference>
<evidence type="ECO:0000313" key="1">
    <source>
        <dbReference type="EMBL" id="SDC70025.1"/>
    </source>
</evidence>
<gene>
    <name evidence="1" type="ORF">SAMN05421872_103337</name>
</gene>
<dbReference type="EMBL" id="FMZM01000003">
    <property type="protein sequence ID" value="SDC70025.1"/>
    <property type="molecule type" value="Genomic_DNA"/>
</dbReference>
<sequence length="214" mass="23587">MTSLAARRWHLVTAVVVVTALVLQLALVVQGGRVLDDASEPGLAARLGRLVSYFTIQSNLLVAIAAATLARDPSYDGRWWRVVRLAGLVGITVTGLVHFVLLRPLLDLDGWDWTADKLLHMVVPVLTVAGWLLVGPRPRVTLLEVRRAIVWPLAWLAWTLAVGAISGWYPYPFLDVDAEGWLRVLAASGMVTVLFLALFAAAYRIDTRWPRAPH</sequence>
<dbReference type="NCBIfam" id="NF038065">
    <property type="entry name" value="Pr6Pr"/>
    <property type="match status" value="1"/>
</dbReference>
<dbReference type="AlphaFoldDB" id="A0A1G6NS65"/>
<organism evidence="1 2">
    <name type="scientific">Nocardioides lianchengensis</name>
    <dbReference type="NCBI Taxonomy" id="1045774"/>
    <lineage>
        <taxon>Bacteria</taxon>
        <taxon>Bacillati</taxon>
        <taxon>Actinomycetota</taxon>
        <taxon>Actinomycetes</taxon>
        <taxon>Propionibacteriales</taxon>
        <taxon>Nocardioidaceae</taxon>
        <taxon>Nocardioides</taxon>
    </lineage>
</organism>
<dbReference type="OrthoDB" id="9809977at2"/>
<dbReference type="Proteomes" id="UP000199034">
    <property type="component" value="Unassembled WGS sequence"/>
</dbReference>
<protein>
    <recommendedName>
        <fullName evidence="3">FAR-17a/AIG1-like protein</fullName>
    </recommendedName>
</protein>
<proteinExistence type="predicted"/>
<dbReference type="InterPro" id="IPR049713">
    <property type="entry name" value="Pr6Pr-like"/>
</dbReference>